<dbReference type="Gene3D" id="2.80.10.50">
    <property type="match status" value="1"/>
</dbReference>
<evidence type="ECO:0000313" key="1">
    <source>
        <dbReference type="EMBL" id="KAK3535706.1"/>
    </source>
</evidence>
<dbReference type="InterPro" id="IPR035992">
    <property type="entry name" value="Ricin_B-like_lectins"/>
</dbReference>
<dbReference type="Proteomes" id="UP001274896">
    <property type="component" value="Unassembled WGS sequence"/>
</dbReference>
<reference evidence="1" key="1">
    <citation type="submission" date="2023-06" db="EMBL/GenBank/DDBJ databases">
        <title>Male Hemibagrus guttatus genome.</title>
        <authorList>
            <person name="Bian C."/>
        </authorList>
    </citation>
    <scope>NUCLEOTIDE SEQUENCE</scope>
    <source>
        <strain evidence="1">Male_cb2023</strain>
        <tissue evidence="1">Muscle</tissue>
    </source>
</reference>
<proteinExistence type="predicted"/>
<dbReference type="PROSITE" id="PS50231">
    <property type="entry name" value="RICIN_B_LECTIN"/>
    <property type="match status" value="1"/>
</dbReference>
<comment type="caution">
    <text evidence="1">The sequence shown here is derived from an EMBL/GenBank/DDBJ whole genome shotgun (WGS) entry which is preliminary data.</text>
</comment>
<dbReference type="EMBL" id="JAUCMX010000009">
    <property type="protein sequence ID" value="KAK3535706.1"/>
    <property type="molecule type" value="Genomic_DNA"/>
</dbReference>
<keyword evidence="2" id="KW-1185">Reference proteome</keyword>
<evidence type="ECO:0000313" key="2">
    <source>
        <dbReference type="Proteomes" id="UP001274896"/>
    </source>
</evidence>
<gene>
    <name evidence="1" type="ORF">QTP70_020553</name>
</gene>
<organism evidence="1 2">
    <name type="scientific">Hemibagrus guttatus</name>
    <dbReference type="NCBI Taxonomy" id="175788"/>
    <lineage>
        <taxon>Eukaryota</taxon>
        <taxon>Metazoa</taxon>
        <taxon>Chordata</taxon>
        <taxon>Craniata</taxon>
        <taxon>Vertebrata</taxon>
        <taxon>Euteleostomi</taxon>
        <taxon>Actinopterygii</taxon>
        <taxon>Neopterygii</taxon>
        <taxon>Teleostei</taxon>
        <taxon>Ostariophysi</taxon>
        <taxon>Siluriformes</taxon>
        <taxon>Bagridae</taxon>
        <taxon>Hemibagrus</taxon>
    </lineage>
</organism>
<accession>A0AAE0QYG7</accession>
<dbReference type="AlphaFoldDB" id="A0AAE0QYG7"/>
<sequence>MNVVLRSCDVKNPSQDWSWTEDRKLKHTQSAMCLWGNPSLDVPSHTRLVKTCPCNSASAWKCYDEFGTFGLETLPLYLKKQGDRAVVRSGPKNSNWTRYMERKSELAHLCSHTGSSTAAKTTGVITTVRIPVTSNNSVRTRTKRTGTAGTLNKDKLTQTVESGLLNTEKQEALSVTELTSEMKNVMSNVTAVSDFRQDTHESTATDSEFTVNPTERHNMATSLPAKDETIHITSLTARNSTNSSSNFSSSTASVFSTSITNILAQMFSAAETQTDIKLVKHMATQSLITGTRHSETSIVAISKTQTPSIITALTTATTRSPKVSTTAPQMTFSETTITPTACNYGNWSNCNNLDCY</sequence>
<protein>
    <submittedName>
        <fullName evidence="1">Uncharacterized protein</fullName>
    </submittedName>
</protein>
<dbReference type="SUPFAM" id="SSF50370">
    <property type="entry name" value="Ricin B-like lectins"/>
    <property type="match status" value="1"/>
</dbReference>
<name>A0AAE0QYG7_9TELE</name>